<keyword evidence="1" id="KW-0328">Glycosyltransferase</keyword>
<dbReference type="Pfam" id="PF03808">
    <property type="entry name" value="Glyco_tran_WecG"/>
    <property type="match status" value="1"/>
</dbReference>
<dbReference type="CDD" id="cd06533">
    <property type="entry name" value="Glyco_transf_WecG_TagA"/>
    <property type="match status" value="1"/>
</dbReference>
<dbReference type="Proteomes" id="UP001566331">
    <property type="component" value="Unassembled WGS sequence"/>
</dbReference>
<name>A0ABV4HMP9_9GAMM</name>
<evidence type="ECO:0000256" key="2">
    <source>
        <dbReference type="ARBA" id="ARBA00022679"/>
    </source>
</evidence>
<sequence length="263" mass="29620">MPHSNPYDFPVVRVGGLATASVTRRQLADCMVQDCMAARNDRERWLPKVVLSSNGQGIALAGRDPAFAGAMAQADIIHADGMPVVLASRLTRHPLPERIATTDFFHDAAHAAERHGLRFYILGAKEQQNRAAVEAIQRLYPKVEIVGSRDGYFASDQDDAVCEEIRRSRADVLWVALGKPRQEYWAIRNRRNLQGVGWIKTCGGLYAFLAGDAPRAPLWMQKLGLEWLFRALDDPKHLLWRYVITNPVAAYRLVRYTQRAPVF</sequence>
<keyword evidence="4" id="KW-1185">Reference proteome</keyword>
<dbReference type="RefSeq" id="WP_370564002.1">
    <property type="nucleotide sequence ID" value="NZ_JBFWIB010000006.1"/>
</dbReference>
<accession>A0ABV4HMP9</accession>
<dbReference type="EMBL" id="JBFWIC010000005">
    <property type="protein sequence ID" value="MEZ0474015.1"/>
    <property type="molecule type" value="Genomic_DNA"/>
</dbReference>
<organism evidence="3 4">
    <name type="scientific">Luteimonas salinilitoris</name>
    <dbReference type="NCBI Taxonomy" id="3237697"/>
    <lineage>
        <taxon>Bacteria</taxon>
        <taxon>Pseudomonadati</taxon>
        <taxon>Pseudomonadota</taxon>
        <taxon>Gammaproteobacteria</taxon>
        <taxon>Lysobacterales</taxon>
        <taxon>Lysobacteraceae</taxon>
        <taxon>Luteimonas</taxon>
    </lineage>
</organism>
<dbReference type="NCBIfam" id="TIGR00696">
    <property type="entry name" value="wecG_tagA_cpsF"/>
    <property type="match status" value="1"/>
</dbReference>
<evidence type="ECO:0000313" key="3">
    <source>
        <dbReference type="EMBL" id="MEZ0474015.1"/>
    </source>
</evidence>
<protein>
    <submittedName>
        <fullName evidence="3">WecB/TagA/CpsF family glycosyltransferase</fullName>
    </submittedName>
</protein>
<dbReference type="PANTHER" id="PTHR34136:SF1">
    <property type="entry name" value="UDP-N-ACETYL-D-MANNOSAMINURONIC ACID TRANSFERASE"/>
    <property type="match status" value="1"/>
</dbReference>
<comment type="caution">
    <text evidence="3">The sequence shown here is derived from an EMBL/GenBank/DDBJ whole genome shotgun (WGS) entry which is preliminary data.</text>
</comment>
<keyword evidence="2" id="KW-0808">Transferase</keyword>
<reference evidence="3 4" key="1">
    <citation type="submission" date="2024-07" db="EMBL/GenBank/DDBJ databases">
        <title>Luteimonas salilacus sp. nov., isolated from the shore soil of Salt Lake in Tibet of China.</title>
        <authorList>
            <person name="Zhang X."/>
            <person name="Li A."/>
        </authorList>
    </citation>
    <scope>NUCLEOTIDE SEQUENCE [LARGE SCALE GENOMIC DNA]</scope>
    <source>
        <strain evidence="3 4">B3-2-R+30</strain>
    </source>
</reference>
<evidence type="ECO:0000313" key="4">
    <source>
        <dbReference type="Proteomes" id="UP001566331"/>
    </source>
</evidence>
<evidence type="ECO:0000256" key="1">
    <source>
        <dbReference type="ARBA" id="ARBA00022676"/>
    </source>
</evidence>
<dbReference type="PANTHER" id="PTHR34136">
    <property type="match status" value="1"/>
</dbReference>
<gene>
    <name evidence="3" type="ORF">AB6713_05205</name>
</gene>
<dbReference type="InterPro" id="IPR004629">
    <property type="entry name" value="WecG_TagA_CpsF"/>
</dbReference>
<proteinExistence type="predicted"/>